<comment type="caution">
    <text evidence="2">The sequence shown here is derived from an EMBL/GenBank/DDBJ whole genome shotgun (WGS) entry which is preliminary data.</text>
</comment>
<evidence type="ECO:0000259" key="1">
    <source>
        <dbReference type="Pfam" id="PF21837"/>
    </source>
</evidence>
<accession>A0ABT5F5E2</accession>
<evidence type="ECO:0000313" key="2">
    <source>
        <dbReference type="EMBL" id="MDC0749308.1"/>
    </source>
</evidence>
<name>A0ABT5F5E2_9BACT</name>
<gene>
    <name evidence="2" type="ORF">POL67_48715</name>
</gene>
<reference evidence="2 3" key="1">
    <citation type="submission" date="2022-11" db="EMBL/GenBank/DDBJ databases">
        <title>Minimal conservation of predation-associated metabolite biosynthetic gene clusters underscores biosynthetic potential of Myxococcota including descriptions for ten novel species: Archangium lansinium sp. nov., Myxococcus landrumus sp. nov., Nannocystis bai.</title>
        <authorList>
            <person name="Ahearne A."/>
            <person name="Stevens C."/>
            <person name="Dowd S."/>
        </authorList>
    </citation>
    <scope>NUCLEOTIDE SEQUENCE [LARGE SCALE GENOMIC DNA]</scope>
    <source>
        <strain evidence="2 3">RJM3</strain>
    </source>
</reference>
<sequence>MTELECQFLSAAVELVARQRELIPLVAQAIGIDPFEYWILGRRRDDPGLDGINRTADGEWAFHFHGLEFDIKNLRDGRRVRVDFGPRGRRAFTSFGVGEFIVSSRQPWQVFPELKEYLCGPHEWADSQRCGELADALREQGYFAFAEPRLMKLIATHIREVPGRGRVVDIPANEMPDEQSDLLLCDNLVLTEKPHVICEPKPVQQAGAADRPGSRPPR</sequence>
<dbReference type="Proteomes" id="UP001221411">
    <property type="component" value="Unassembled WGS sequence"/>
</dbReference>
<evidence type="ECO:0000313" key="3">
    <source>
        <dbReference type="Proteomes" id="UP001221411"/>
    </source>
</evidence>
<dbReference type="Pfam" id="PF21837">
    <property type="entry name" value="DUF6896"/>
    <property type="match status" value="1"/>
</dbReference>
<dbReference type="EMBL" id="JAQNDO010000001">
    <property type="protein sequence ID" value="MDC0749308.1"/>
    <property type="molecule type" value="Genomic_DNA"/>
</dbReference>
<feature type="domain" description="DUF6896" evidence="1">
    <location>
        <begin position="14"/>
        <end position="109"/>
    </location>
</feature>
<organism evidence="2 3">
    <name type="scientific">Polyangium mundeleinium</name>
    <dbReference type="NCBI Taxonomy" id="2995306"/>
    <lineage>
        <taxon>Bacteria</taxon>
        <taxon>Pseudomonadati</taxon>
        <taxon>Myxococcota</taxon>
        <taxon>Polyangia</taxon>
        <taxon>Polyangiales</taxon>
        <taxon>Polyangiaceae</taxon>
        <taxon>Polyangium</taxon>
    </lineage>
</organism>
<keyword evidence="3" id="KW-1185">Reference proteome</keyword>
<dbReference type="InterPro" id="IPR054191">
    <property type="entry name" value="DUF6896"/>
</dbReference>
<proteinExistence type="predicted"/>
<dbReference type="RefSeq" id="WP_271929013.1">
    <property type="nucleotide sequence ID" value="NZ_JAQNDO010000001.1"/>
</dbReference>
<protein>
    <recommendedName>
        <fullName evidence="1">DUF6896 domain-containing protein</fullName>
    </recommendedName>
</protein>